<dbReference type="Proteomes" id="UP001165082">
    <property type="component" value="Unassembled WGS sequence"/>
</dbReference>
<feature type="signal peptide" evidence="2">
    <location>
        <begin position="1"/>
        <end position="16"/>
    </location>
</feature>
<comment type="caution">
    <text evidence="3">The sequence shown here is derived from an EMBL/GenBank/DDBJ whole genome shotgun (WGS) entry which is preliminary data.</text>
</comment>
<dbReference type="Pfam" id="PF04832">
    <property type="entry name" value="SOUL"/>
    <property type="match status" value="1"/>
</dbReference>
<protein>
    <recommendedName>
        <fullName evidence="5">Heme-binding protein 2</fullName>
    </recommendedName>
</protein>
<comment type="similarity">
    <text evidence="1">Belongs to the HEBP family.</text>
</comment>
<keyword evidence="4" id="KW-1185">Reference proteome</keyword>
<organism evidence="3 4">
    <name type="scientific">Triparma retinervis</name>
    <dbReference type="NCBI Taxonomy" id="2557542"/>
    <lineage>
        <taxon>Eukaryota</taxon>
        <taxon>Sar</taxon>
        <taxon>Stramenopiles</taxon>
        <taxon>Ochrophyta</taxon>
        <taxon>Bolidophyceae</taxon>
        <taxon>Parmales</taxon>
        <taxon>Triparmaceae</taxon>
        <taxon>Triparma</taxon>
    </lineage>
</organism>
<dbReference type="PANTHER" id="PTHR11220:SF1">
    <property type="entry name" value="HEME-BINDING PROTEIN 2"/>
    <property type="match status" value="1"/>
</dbReference>
<sequence length="215" mass="23072">MKTSLSLLLLPTIAMSTNPFPAPSFCHDLDCPSFTTKTTSDSLEVRSYDTLLWASTSVQSSSATDAGDIAFGRLFGYLSGANEAGQKIDMTAPVLNYIQPGEGPNCNTTFTVSFFVPWEFQTKSGPPPPTASDVSISLKEIGSVAVSSFGGFAKDEDMVSHASDLSADILDSKDLDFAPEAEAGSYFFVAYDSPYTLMNRHNEDWIGVVDAKDAE</sequence>
<dbReference type="SUPFAM" id="SSF55136">
    <property type="entry name" value="Probable bacterial effector-binding domain"/>
    <property type="match status" value="1"/>
</dbReference>
<evidence type="ECO:0000313" key="4">
    <source>
        <dbReference type="Proteomes" id="UP001165082"/>
    </source>
</evidence>
<proteinExistence type="inferred from homology"/>
<dbReference type="AlphaFoldDB" id="A0A9W7L211"/>
<dbReference type="Gene3D" id="3.20.80.10">
    <property type="entry name" value="Regulatory factor, effector binding domain"/>
    <property type="match status" value="1"/>
</dbReference>
<feature type="chain" id="PRO_5040831429" description="Heme-binding protein 2" evidence="2">
    <location>
        <begin position="17"/>
        <end position="215"/>
    </location>
</feature>
<dbReference type="PANTHER" id="PTHR11220">
    <property type="entry name" value="HEME-BINDING PROTEIN-RELATED"/>
    <property type="match status" value="1"/>
</dbReference>
<evidence type="ECO:0000256" key="2">
    <source>
        <dbReference type="SAM" id="SignalP"/>
    </source>
</evidence>
<evidence type="ECO:0000313" key="3">
    <source>
        <dbReference type="EMBL" id="GMI23894.1"/>
    </source>
</evidence>
<keyword evidence="2" id="KW-0732">Signal</keyword>
<accession>A0A9W7L211</accession>
<evidence type="ECO:0000256" key="1">
    <source>
        <dbReference type="ARBA" id="ARBA00009817"/>
    </source>
</evidence>
<name>A0A9W7L211_9STRA</name>
<dbReference type="InterPro" id="IPR006917">
    <property type="entry name" value="SOUL_heme-bd"/>
</dbReference>
<dbReference type="OrthoDB" id="6424451at2759"/>
<dbReference type="FunFam" id="3.20.80.10:FF:000002">
    <property type="entry name" value="Heme-binding protein 2"/>
    <property type="match status" value="1"/>
</dbReference>
<dbReference type="EMBL" id="BRXZ01008274">
    <property type="protein sequence ID" value="GMI23894.1"/>
    <property type="molecule type" value="Genomic_DNA"/>
</dbReference>
<dbReference type="InterPro" id="IPR011256">
    <property type="entry name" value="Reg_factor_effector_dom_sf"/>
</dbReference>
<evidence type="ECO:0008006" key="5">
    <source>
        <dbReference type="Google" id="ProtNLM"/>
    </source>
</evidence>
<reference evidence="3" key="1">
    <citation type="submission" date="2022-07" db="EMBL/GenBank/DDBJ databases">
        <title>Genome analysis of Parmales, a sister group of diatoms, reveals the evolutionary specialization of diatoms from phago-mixotrophs to photoautotrophs.</title>
        <authorList>
            <person name="Ban H."/>
            <person name="Sato S."/>
            <person name="Yoshikawa S."/>
            <person name="Kazumasa Y."/>
            <person name="Nakamura Y."/>
            <person name="Ichinomiya M."/>
            <person name="Saitoh K."/>
            <person name="Sato N."/>
            <person name="Blanc-Mathieu R."/>
            <person name="Endo H."/>
            <person name="Kuwata A."/>
            <person name="Ogata H."/>
        </authorList>
    </citation>
    <scope>NUCLEOTIDE SEQUENCE</scope>
</reference>
<gene>
    <name evidence="3" type="ORF">TrRE_jg1808</name>
</gene>